<dbReference type="GO" id="GO:0046688">
    <property type="term" value="P:response to copper ion"/>
    <property type="evidence" value="ECO:0007669"/>
    <property type="project" value="InterPro"/>
</dbReference>
<gene>
    <name evidence="9" type="ORF">NC799_07510</name>
</gene>
<evidence type="ECO:0000313" key="10">
    <source>
        <dbReference type="Proteomes" id="UP001145069"/>
    </source>
</evidence>
<feature type="transmembrane region" description="Helical" evidence="6">
    <location>
        <begin position="178"/>
        <end position="199"/>
    </location>
</feature>
<dbReference type="RefSeq" id="WP_272445781.1">
    <property type="nucleotide sequence ID" value="NZ_JAMQKC010000004.1"/>
</dbReference>
<feature type="signal peptide" evidence="7">
    <location>
        <begin position="1"/>
        <end position="24"/>
    </location>
</feature>
<keyword evidence="6" id="KW-0472">Membrane</keyword>
<accession>A0A9X3WG07</accession>
<evidence type="ECO:0000259" key="8">
    <source>
        <dbReference type="Pfam" id="PF04234"/>
    </source>
</evidence>
<sequence length="203" mass="22321">MVNGIKLVAITFILFTTFMSTVNAHSVLEEANPAEGETMEGPLSTIELSFNTKLENGSTIYLVNDESEEIEAASINLEDNVLTGVFDDLKSGNYTVMWRIIGTDGHLIENDYSFTINNADEDRSELEGDDQVMQSDASDSTDEIDNQDLSQGETEKETLPEQKTSAEEKDEDTVTSSIPITTIAIVILVGLLSSLLFILKKKK</sequence>
<feature type="chain" id="PRO_5040868894" evidence="7">
    <location>
        <begin position="25"/>
        <end position="203"/>
    </location>
</feature>
<keyword evidence="3 7" id="KW-0732">Signal</keyword>
<proteinExistence type="predicted"/>
<evidence type="ECO:0000256" key="1">
    <source>
        <dbReference type="ARBA" id="ARBA00004196"/>
    </source>
</evidence>
<dbReference type="AlphaFoldDB" id="A0A9X3WG07"/>
<dbReference type="PANTHER" id="PTHR34820:SF4">
    <property type="entry name" value="INNER MEMBRANE PROTEIN YEBZ"/>
    <property type="match status" value="1"/>
</dbReference>
<dbReference type="InterPro" id="IPR014755">
    <property type="entry name" value="Cu-Rt/internalin_Ig-like"/>
</dbReference>
<keyword evidence="6" id="KW-1133">Transmembrane helix</keyword>
<dbReference type="InterPro" id="IPR032694">
    <property type="entry name" value="CopC/D"/>
</dbReference>
<dbReference type="GO" id="GO:0030313">
    <property type="term" value="C:cell envelope"/>
    <property type="evidence" value="ECO:0007669"/>
    <property type="project" value="UniProtKB-SubCell"/>
</dbReference>
<dbReference type="InterPro" id="IPR014756">
    <property type="entry name" value="Ig_E-set"/>
</dbReference>
<feature type="compositionally biased region" description="Basic and acidic residues" evidence="5">
    <location>
        <begin position="153"/>
        <end position="167"/>
    </location>
</feature>
<evidence type="ECO:0000256" key="3">
    <source>
        <dbReference type="ARBA" id="ARBA00022729"/>
    </source>
</evidence>
<name>A0A9X3WG07_9BACI</name>
<evidence type="ECO:0000256" key="7">
    <source>
        <dbReference type="SAM" id="SignalP"/>
    </source>
</evidence>
<dbReference type="GO" id="GO:0006825">
    <property type="term" value="P:copper ion transport"/>
    <property type="evidence" value="ECO:0007669"/>
    <property type="project" value="InterPro"/>
</dbReference>
<keyword evidence="10" id="KW-1185">Reference proteome</keyword>
<dbReference type="GO" id="GO:0005886">
    <property type="term" value="C:plasma membrane"/>
    <property type="evidence" value="ECO:0007669"/>
    <property type="project" value="TreeGrafter"/>
</dbReference>
<comment type="caution">
    <text evidence="9">The sequence shown here is derived from an EMBL/GenBank/DDBJ whole genome shotgun (WGS) entry which is preliminary data.</text>
</comment>
<dbReference type="PANTHER" id="PTHR34820">
    <property type="entry name" value="INNER MEMBRANE PROTEIN YEBZ"/>
    <property type="match status" value="1"/>
</dbReference>
<dbReference type="SUPFAM" id="SSF81296">
    <property type="entry name" value="E set domains"/>
    <property type="match status" value="1"/>
</dbReference>
<evidence type="ECO:0000313" key="9">
    <source>
        <dbReference type="EMBL" id="MDC3416764.1"/>
    </source>
</evidence>
<dbReference type="Pfam" id="PF04234">
    <property type="entry name" value="CopC"/>
    <property type="match status" value="1"/>
</dbReference>
<evidence type="ECO:0000256" key="5">
    <source>
        <dbReference type="SAM" id="MobiDB-lite"/>
    </source>
</evidence>
<evidence type="ECO:0000256" key="6">
    <source>
        <dbReference type="SAM" id="Phobius"/>
    </source>
</evidence>
<evidence type="ECO:0000256" key="2">
    <source>
        <dbReference type="ARBA" id="ARBA00022723"/>
    </source>
</evidence>
<feature type="domain" description="CopC" evidence="8">
    <location>
        <begin position="25"/>
        <end position="116"/>
    </location>
</feature>
<dbReference type="Proteomes" id="UP001145069">
    <property type="component" value="Unassembled WGS sequence"/>
</dbReference>
<keyword evidence="2" id="KW-0479">Metal-binding</keyword>
<comment type="subcellular location">
    <subcellularLocation>
        <location evidence="1">Cell envelope</location>
    </subcellularLocation>
</comment>
<protein>
    <submittedName>
        <fullName evidence="9">Copper resistance protein CopC</fullName>
    </submittedName>
</protein>
<dbReference type="InterPro" id="IPR007348">
    <property type="entry name" value="CopC_dom"/>
</dbReference>
<keyword evidence="6" id="KW-0812">Transmembrane</keyword>
<dbReference type="EMBL" id="JAMQKC010000004">
    <property type="protein sequence ID" value="MDC3416764.1"/>
    <property type="molecule type" value="Genomic_DNA"/>
</dbReference>
<reference evidence="9" key="1">
    <citation type="submission" date="2022-06" db="EMBL/GenBank/DDBJ databases">
        <title>Aquibacillus sp. a new bacterium isolated from soil saline samples.</title>
        <authorList>
            <person name="Galisteo C."/>
            <person name="De La Haba R."/>
            <person name="Sanchez-Porro C."/>
            <person name="Ventosa A."/>
        </authorList>
    </citation>
    <scope>NUCLEOTIDE SEQUENCE</scope>
    <source>
        <strain evidence="9">3ASR75-54</strain>
    </source>
</reference>
<dbReference type="GO" id="GO:0042597">
    <property type="term" value="C:periplasmic space"/>
    <property type="evidence" value="ECO:0007669"/>
    <property type="project" value="InterPro"/>
</dbReference>
<feature type="region of interest" description="Disordered" evidence="5">
    <location>
        <begin position="122"/>
        <end position="174"/>
    </location>
</feature>
<dbReference type="Gene3D" id="2.60.40.1220">
    <property type="match status" value="1"/>
</dbReference>
<dbReference type="GO" id="GO:0005507">
    <property type="term" value="F:copper ion binding"/>
    <property type="evidence" value="ECO:0007669"/>
    <property type="project" value="InterPro"/>
</dbReference>
<organism evidence="9 10">
    <name type="scientific">Aquibacillus salsiterrae</name>
    <dbReference type="NCBI Taxonomy" id="2950439"/>
    <lineage>
        <taxon>Bacteria</taxon>
        <taxon>Bacillati</taxon>
        <taxon>Bacillota</taxon>
        <taxon>Bacilli</taxon>
        <taxon>Bacillales</taxon>
        <taxon>Bacillaceae</taxon>
        <taxon>Aquibacillus</taxon>
    </lineage>
</organism>
<evidence type="ECO:0000256" key="4">
    <source>
        <dbReference type="ARBA" id="ARBA00023008"/>
    </source>
</evidence>
<keyword evidence="4" id="KW-0186">Copper</keyword>